<accession>A0A371HUQ3</accession>
<dbReference type="OrthoDB" id="1429956at2759"/>
<proteinExistence type="predicted"/>
<protein>
    <submittedName>
        <fullName evidence="1">Uncharacterized protein</fullName>
    </submittedName>
</protein>
<gene>
    <name evidence="1" type="ORF">CR513_09482</name>
</gene>
<feature type="non-terminal residue" evidence="1">
    <location>
        <position position="1"/>
    </location>
</feature>
<name>A0A371HUQ3_MUCPR</name>
<keyword evidence="2" id="KW-1185">Reference proteome</keyword>
<evidence type="ECO:0000313" key="1">
    <source>
        <dbReference type="EMBL" id="RDY06516.1"/>
    </source>
</evidence>
<dbReference type="AlphaFoldDB" id="A0A371HUQ3"/>
<dbReference type="Proteomes" id="UP000257109">
    <property type="component" value="Unassembled WGS sequence"/>
</dbReference>
<dbReference type="EMBL" id="QJKJ01001672">
    <property type="protein sequence ID" value="RDY06516.1"/>
    <property type="molecule type" value="Genomic_DNA"/>
</dbReference>
<comment type="caution">
    <text evidence="1">The sequence shown here is derived from an EMBL/GenBank/DDBJ whole genome shotgun (WGS) entry which is preliminary data.</text>
</comment>
<organism evidence="1 2">
    <name type="scientific">Mucuna pruriens</name>
    <name type="common">Velvet bean</name>
    <name type="synonym">Dolichos pruriens</name>
    <dbReference type="NCBI Taxonomy" id="157652"/>
    <lineage>
        <taxon>Eukaryota</taxon>
        <taxon>Viridiplantae</taxon>
        <taxon>Streptophyta</taxon>
        <taxon>Embryophyta</taxon>
        <taxon>Tracheophyta</taxon>
        <taxon>Spermatophyta</taxon>
        <taxon>Magnoliopsida</taxon>
        <taxon>eudicotyledons</taxon>
        <taxon>Gunneridae</taxon>
        <taxon>Pentapetalae</taxon>
        <taxon>rosids</taxon>
        <taxon>fabids</taxon>
        <taxon>Fabales</taxon>
        <taxon>Fabaceae</taxon>
        <taxon>Papilionoideae</taxon>
        <taxon>50 kb inversion clade</taxon>
        <taxon>NPAAA clade</taxon>
        <taxon>indigoferoid/millettioid clade</taxon>
        <taxon>Phaseoleae</taxon>
        <taxon>Mucuna</taxon>
    </lineage>
</organism>
<evidence type="ECO:0000313" key="2">
    <source>
        <dbReference type="Proteomes" id="UP000257109"/>
    </source>
</evidence>
<sequence>MELVTTLSSSPLPEPLRPTTNLHLTSDGFFATTLTFQATTSFSGDDPIVSSSDLSLFGGDPSLFDTYSCLQTVRLEVRDLWFGEFKKEYSWDPSQEKTIRVIFEKKGSCIYKNTMNKIRNGHSATWIPSNVLTILDEHWASTDFQNKRSIVKASRAIDK</sequence>
<reference evidence="1" key="1">
    <citation type="submission" date="2018-05" db="EMBL/GenBank/DDBJ databases">
        <title>Draft genome of Mucuna pruriens seed.</title>
        <authorList>
            <person name="Nnadi N.E."/>
            <person name="Vos R."/>
            <person name="Hasami M.H."/>
            <person name="Devisetty U.K."/>
            <person name="Aguiy J.C."/>
        </authorList>
    </citation>
    <scope>NUCLEOTIDE SEQUENCE [LARGE SCALE GENOMIC DNA]</scope>
    <source>
        <strain evidence="1">JCA_2017</strain>
    </source>
</reference>